<accession>A0A084ATJ5</accession>
<dbReference type="HOGENOM" id="CLU_1696642_0_0_1"/>
<name>A0A084ATJ5_STACB</name>
<evidence type="ECO:0000313" key="2">
    <source>
        <dbReference type="Proteomes" id="UP000028045"/>
    </source>
</evidence>
<keyword evidence="2" id="KW-1185">Reference proteome</keyword>
<protein>
    <submittedName>
        <fullName evidence="1">Uncharacterized protein</fullName>
    </submittedName>
</protein>
<proteinExistence type="predicted"/>
<organism evidence="1 2">
    <name type="scientific">Stachybotrys chartarum (strain CBS 109288 / IBT 7711)</name>
    <name type="common">Toxic black mold</name>
    <name type="synonym">Stilbospora chartarum</name>
    <dbReference type="NCBI Taxonomy" id="1280523"/>
    <lineage>
        <taxon>Eukaryota</taxon>
        <taxon>Fungi</taxon>
        <taxon>Dikarya</taxon>
        <taxon>Ascomycota</taxon>
        <taxon>Pezizomycotina</taxon>
        <taxon>Sordariomycetes</taxon>
        <taxon>Hypocreomycetidae</taxon>
        <taxon>Hypocreales</taxon>
        <taxon>Stachybotryaceae</taxon>
        <taxon>Stachybotrys</taxon>
    </lineage>
</organism>
<dbReference type="Proteomes" id="UP000028045">
    <property type="component" value="Unassembled WGS sequence"/>
</dbReference>
<sequence length="155" mass="17072">MTVRRAITNIDVVFPIKRHARLPRHSRPNFGFRHLDGRTAICRPLHAGIGRDSSAYSFKWVARCGAEVPVGHRDHATCLWASTGNELGTKMSAILRDASGSVGWMGMSVPSALVTSPAQVTSMSHEDATLTLRKAKIQCPLSKQREREGQGRNVR</sequence>
<evidence type="ECO:0000313" key="1">
    <source>
        <dbReference type="EMBL" id="KEY68624.1"/>
    </source>
</evidence>
<dbReference type="AlphaFoldDB" id="A0A084ATJ5"/>
<reference evidence="1 2" key="1">
    <citation type="journal article" date="2014" name="BMC Genomics">
        <title>Comparative genome sequencing reveals chemotype-specific gene clusters in the toxigenic black mold Stachybotrys.</title>
        <authorList>
            <person name="Semeiks J."/>
            <person name="Borek D."/>
            <person name="Otwinowski Z."/>
            <person name="Grishin N.V."/>
        </authorList>
    </citation>
    <scope>NUCLEOTIDE SEQUENCE [LARGE SCALE GENOMIC DNA]</scope>
    <source>
        <strain evidence="2">CBS 109288 / IBT 7711</strain>
    </source>
</reference>
<dbReference type="EMBL" id="KL648566">
    <property type="protein sequence ID" value="KEY68624.1"/>
    <property type="molecule type" value="Genomic_DNA"/>
</dbReference>
<gene>
    <name evidence="1" type="ORF">S7711_10367</name>
</gene>